<dbReference type="RefSeq" id="WP_092177437.1">
    <property type="nucleotide sequence ID" value="NZ_FNZH01000007.1"/>
</dbReference>
<organism evidence="1 2">
    <name type="scientific">Cyclobacterium xiamenense</name>
    <dbReference type="NCBI Taxonomy" id="1297121"/>
    <lineage>
        <taxon>Bacteria</taxon>
        <taxon>Pseudomonadati</taxon>
        <taxon>Bacteroidota</taxon>
        <taxon>Cytophagia</taxon>
        <taxon>Cytophagales</taxon>
        <taxon>Cyclobacteriaceae</taxon>
        <taxon>Cyclobacterium</taxon>
    </lineage>
</organism>
<dbReference type="AlphaFoldDB" id="A0A1H7AIX2"/>
<sequence>MKTIVVLLVSLAFPLTLYGQDVGYLMKLTENKKCEVSSFRNHYTYEFRKFPDFKSAETYYKNFESSKRKDPSHRLLVSSVRKDQYFAVILVTQTYPNSCSSGQQFQLVELHTSNVSLADAKQKAGEMV</sequence>
<accession>A0A1H7AIX2</accession>
<protein>
    <submittedName>
        <fullName evidence="1">Uncharacterized protein</fullName>
    </submittedName>
</protein>
<reference evidence="2" key="1">
    <citation type="submission" date="2016-10" db="EMBL/GenBank/DDBJ databases">
        <authorList>
            <person name="Varghese N."/>
            <person name="Submissions S."/>
        </authorList>
    </citation>
    <scope>NUCLEOTIDE SEQUENCE [LARGE SCALE GENOMIC DNA]</scope>
    <source>
        <strain evidence="2">IBRC-M 10761</strain>
    </source>
</reference>
<dbReference type="Proteomes" id="UP000199403">
    <property type="component" value="Unassembled WGS sequence"/>
</dbReference>
<gene>
    <name evidence="1" type="ORF">SAMN05192553_10745</name>
</gene>
<keyword evidence="2" id="KW-1185">Reference proteome</keyword>
<evidence type="ECO:0000313" key="1">
    <source>
        <dbReference type="EMBL" id="SEJ64866.1"/>
    </source>
</evidence>
<dbReference type="EMBL" id="FNZH01000007">
    <property type="protein sequence ID" value="SEJ64866.1"/>
    <property type="molecule type" value="Genomic_DNA"/>
</dbReference>
<evidence type="ECO:0000313" key="2">
    <source>
        <dbReference type="Proteomes" id="UP000199403"/>
    </source>
</evidence>
<proteinExistence type="predicted"/>
<name>A0A1H7AIX2_9BACT</name>